<proteinExistence type="predicted"/>
<dbReference type="Proteomes" id="UP000251960">
    <property type="component" value="Chromosome 7"/>
</dbReference>
<dbReference type="AlphaFoldDB" id="A0A3L6DYP0"/>
<evidence type="ECO:0000313" key="3">
    <source>
        <dbReference type="Proteomes" id="UP000251960"/>
    </source>
</evidence>
<sequence>MNLSLMLNSVGFYQGQDLTDTNVEDSANGFICACVVVFYTSLSRIEKAEFLRGQNWSVTPTRSRASPSSSQPPGPILGEGSNNIGFVVNLVRLNSLTEFGTPPVHRGQTSASREEKGCSQWERDQGVGCHVSQFVAMFLTIIIIRNLLSRTQNLSIFGRMSLLDKMPNIKGFGWNVFTLRILMGNIYGRS</sequence>
<name>A0A3L6DYP0_MAIZE</name>
<gene>
    <name evidence="2" type="ORF">Zm00014a_041586</name>
</gene>
<dbReference type="EMBL" id="NCVQ01000008">
    <property type="protein sequence ID" value="PWZ13629.1"/>
    <property type="molecule type" value="Genomic_DNA"/>
</dbReference>
<protein>
    <submittedName>
        <fullName evidence="2">Uncharacterized protein</fullName>
    </submittedName>
</protein>
<accession>A0A3L6DYP0</accession>
<feature type="region of interest" description="Disordered" evidence="1">
    <location>
        <begin position="58"/>
        <end position="78"/>
    </location>
</feature>
<reference evidence="2 3" key="1">
    <citation type="journal article" date="2018" name="Nat. Genet.">
        <title>Extensive intraspecific gene order and gene structural variations between Mo17 and other maize genomes.</title>
        <authorList>
            <person name="Sun S."/>
            <person name="Zhou Y."/>
            <person name="Chen J."/>
            <person name="Shi J."/>
            <person name="Zhao H."/>
            <person name="Zhao H."/>
            <person name="Song W."/>
            <person name="Zhang M."/>
            <person name="Cui Y."/>
            <person name="Dong X."/>
            <person name="Liu H."/>
            <person name="Ma X."/>
            <person name="Jiao Y."/>
            <person name="Wang B."/>
            <person name="Wei X."/>
            <person name="Stein J.C."/>
            <person name="Glaubitz J.C."/>
            <person name="Lu F."/>
            <person name="Yu G."/>
            <person name="Liang C."/>
            <person name="Fengler K."/>
            <person name="Li B."/>
            <person name="Rafalski A."/>
            <person name="Schnable P.S."/>
            <person name="Ware D.H."/>
            <person name="Buckler E.S."/>
            <person name="Lai J."/>
        </authorList>
    </citation>
    <scope>NUCLEOTIDE SEQUENCE [LARGE SCALE GENOMIC DNA]</scope>
    <source>
        <strain evidence="3">cv. Missouri 17</strain>
        <tissue evidence="2">Seedling</tissue>
    </source>
</reference>
<evidence type="ECO:0000256" key="1">
    <source>
        <dbReference type="SAM" id="MobiDB-lite"/>
    </source>
</evidence>
<comment type="caution">
    <text evidence="2">The sequence shown here is derived from an EMBL/GenBank/DDBJ whole genome shotgun (WGS) entry which is preliminary data.</text>
</comment>
<feature type="compositionally biased region" description="Low complexity" evidence="1">
    <location>
        <begin position="58"/>
        <end position="69"/>
    </location>
</feature>
<evidence type="ECO:0000313" key="2">
    <source>
        <dbReference type="EMBL" id="PWZ13629.1"/>
    </source>
</evidence>
<organism evidence="2 3">
    <name type="scientific">Zea mays</name>
    <name type="common">Maize</name>
    <dbReference type="NCBI Taxonomy" id="4577"/>
    <lineage>
        <taxon>Eukaryota</taxon>
        <taxon>Viridiplantae</taxon>
        <taxon>Streptophyta</taxon>
        <taxon>Embryophyta</taxon>
        <taxon>Tracheophyta</taxon>
        <taxon>Spermatophyta</taxon>
        <taxon>Magnoliopsida</taxon>
        <taxon>Liliopsida</taxon>
        <taxon>Poales</taxon>
        <taxon>Poaceae</taxon>
        <taxon>PACMAD clade</taxon>
        <taxon>Panicoideae</taxon>
        <taxon>Andropogonodae</taxon>
        <taxon>Andropogoneae</taxon>
        <taxon>Tripsacinae</taxon>
        <taxon>Zea</taxon>
    </lineage>
</organism>